<evidence type="ECO:0000259" key="4">
    <source>
        <dbReference type="Pfam" id="PF21761"/>
    </source>
</evidence>
<dbReference type="Pfam" id="PF21761">
    <property type="entry name" value="RedAm-like_C"/>
    <property type="match status" value="1"/>
</dbReference>
<organism evidence="5 6">
    <name type="scientific">Nocardia elegans</name>
    <dbReference type="NCBI Taxonomy" id="300029"/>
    <lineage>
        <taxon>Bacteria</taxon>
        <taxon>Bacillati</taxon>
        <taxon>Actinomycetota</taxon>
        <taxon>Actinomycetes</taxon>
        <taxon>Mycobacteriales</taxon>
        <taxon>Nocardiaceae</taxon>
        <taxon>Nocardia</taxon>
    </lineage>
</organism>
<dbReference type="Proteomes" id="UP001602089">
    <property type="component" value="Unassembled WGS sequence"/>
</dbReference>
<dbReference type="PANTHER" id="PTHR43580">
    <property type="entry name" value="OXIDOREDUCTASE GLYR1-RELATED"/>
    <property type="match status" value="1"/>
</dbReference>
<comment type="caution">
    <text evidence="5">The sequence shown here is derived from an EMBL/GenBank/DDBJ whole genome shotgun (WGS) entry which is preliminary data.</text>
</comment>
<dbReference type="Gene3D" id="3.40.50.720">
    <property type="entry name" value="NAD(P)-binding Rossmann-like Domain"/>
    <property type="match status" value="1"/>
</dbReference>
<gene>
    <name evidence="5" type="ORF">ACFYY5_19490</name>
</gene>
<dbReference type="InterPro" id="IPR051265">
    <property type="entry name" value="HIBADH-related_NP60_sf"/>
</dbReference>
<dbReference type="InterPro" id="IPR036291">
    <property type="entry name" value="NAD(P)-bd_dom_sf"/>
</dbReference>
<dbReference type="EC" id="1.1.-.-" evidence="5"/>
<dbReference type="PANTHER" id="PTHR43580:SF2">
    <property type="entry name" value="CYTOKINE-LIKE NUCLEAR FACTOR N-PAC"/>
    <property type="match status" value="1"/>
</dbReference>
<dbReference type="Pfam" id="PF03446">
    <property type="entry name" value="NAD_binding_2"/>
    <property type="match status" value="1"/>
</dbReference>
<feature type="domain" description="6-phosphogluconate dehydrogenase NADP-binding" evidence="3">
    <location>
        <begin position="22"/>
        <end position="170"/>
    </location>
</feature>
<feature type="domain" description="NADPH-dependent reductive aminase-like C-terminal" evidence="4">
    <location>
        <begin position="177"/>
        <end position="289"/>
    </location>
</feature>
<dbReference type="InterPro" id="IPR006115">
    <property type="entry name" value="6PGDH_NADP-bd"/>
</dbReference>
<dbReference type="InterPro" id="IPR015815">
    <property type="entry name" value="HIBADH-related"/>
</dbReference>
<keyword evidence="6" id="KW-1185">Reference proteome</keyword>
<evidence type="ECO:0000256" key="1">
    <source>
        <dbReference type="ARBA" id="ARBA00009080"/>
    </source>
</evidence>
<comment type="similarity">
    <text evidence="1">Belongs to the HIBADH-related family.</text>
</comment>
<accession>A0ABW6TJ55</accession>
<sequence>MRRRSEELRNSKEYTMSERSSVTVIGLGPMGRAIVRVLLAAGTEVTVWNRSADKAEAMAELGARRAESVADALERNEVIILSLTDYAAMYDVLGRAPERLRDRVIVNLSSDSPERTRAGARWVRSHGARFLSGGFMSAGDNITHPASYIFYSGPREVFDAHADLLRPLSAPEYLGADDGLAQLFYQALLTLFHPWLIGYNQALAVVERAGHDIDRFLPFAQRSAEAFPFFMAEYATAAKSGGWGDDAAARMMVAGAAHVVETSAEVGVDATLSHTVRELWEKVVAAGAGLPMYRLLRDGA</sequence>
<dbReference type="InterPro" id="IPR013328">
    <property type="entry name" value="6PGD_dom2"/>
</dbReference>
<dbReference type="InterPro" id="IPR048666">
    <property type="entry name" value="RedAm-like_C"/>
</dbReference>
<proteinExistence type="inferred from homology"/>
<name>A0ABW6TJ55_9NOCA</name>
<keyword evidence="2 5" id="KW-0560">Oxidoreductase</keyword>
<dbReference type="GO" id="GO:0016491">
    <property type="term" value="F:oxidoreductase activity"/>
    <property type="evidence" value="ECO:0007669"/>
    <property type="project" value="UniProtKB-KW"/>
</dbReference>
<protein>
    <submittedName>
        <fullName evidence="5">NAD(P)-dependent oxidoreductase</fullName>
        <ecNumber evidence="5">1.1.-.-</ecNumber>
    </submittedName>
</protein>
<dbReference type="SUPFAM" id="SSF51735">
    <property type="entry name" value="NAD(P)-binding Rossmann-fold domains"/>
    <property type="match status" value="1"/>
</dbReference>
<evidence type="ECO:0000256" key="2">
    <source>
        <dbReference type="ARBA" id="ARBA00023002"/>
    </source>
</evidence>
<dbReference type="RefSeq" id="WP_267888198.1">
    <property type="nucleotide sequence ID" value="NZ_JADLPS010000009.1"/>
</dbReference>
<dbReference type="EMBL" id="JBIATK010000006">
    <property type="protein sequence ID" value="MFF4025029.1"/>
    <property type="molecule type" value="Genomic_DNA"/>
</dbReference>
<evidence type="ECO:0000313" key="5">
    <source>
        <dbReference type="EMBL" id="MFF4025029.1"/>
    </source>
</evidence>
<evidence type="ECO:0000259" key="3">
    <source>
        <dbReference type="Pfam" id="PF03446"/>
    </source>
</evidence>
<evidence type="ECO:0000313" key="6">
    <source>
        <dbReference type="Proteomes" id="UP001602089"/>
    </source>
</evidence>
<reference evidence="5 6" key="1">
    <citation type="submission" date="2024-10" db="EMBL/GenBank/DDBJ databases">
        <title>The Natural Products Discovery Center: Release of the First 8490 Sequenced Strains for Exploring Actinobacteria Biosynthetic Diversity.</title>
        <authorList>
            <person name="Kalkreuter E."/>
            <person name="Kautsar S.A."/>
            <person name="Yang D."/>
            <person name="Bader C.D."/>
            <person name="Teijaro C.N."/>
            <person name="Fluegel L."/>
            <person name="Davis C.M."/>
            <person name="Simpson J.R."/>
            <person name="Lauterbach L."/>
            <person name="Steele A.D."/>
            <person name="Gui C."/>
            <person name="Meng S."/>
            <person name="Li G."/>
            <person name="Viehrig K."/>
            <person name="Ye F."/>
            <person name="Su P."/>
            <person name="Kiefer A.F."/>
            <person name="Nichols A."/>
            <person name="Cepeda A.J."/>
            <person name="Yan W."/>
            <person name="Fan B."/>
            <person name="Jiang Y."/>
            <person name="Adhikari A."/>
            <person name="Zheng C.-J."/>
            <person name="Schuster L."/>
            <person name="Cowan T.M."/>
            <person name="Smanski M.J."/>
            <person name="Chevrette M.G."/>
            <person name="De Carvalho L.P.S."/>
            <person name="Shen B."/>
        </authorList>
    </citation>
    <scope>NUCLEOTIDE SEQUENCE [LARGE SCALE GENOMIC DNA]</scope>
    <source>
        <strain evidence="5 6">NPDC001867</strain>
    </source>
</reference>
<dbReference type="Gene3D" id="1.10.1040.10">
    <property type="entry name" value="N-(1-d-carboxylethyl)-l-norvaline Dehydrogenase, domain 2"/>
    <property type="match status" value="1"/>
</dbReference>
<dbReference type="PIRSF" id="PIRSF000103">
    <property type="entry name" value="HIBADH"/>
    <property type="match status" value="1"/>
</dbReference>